<dbReference type="HOGENOM" id="CLU_007727_8_3_1"/>
<dbReference type="EMBL" id="CAFZ01000088">
    <property type="protein sequence ID" value="CCA70612.1"/>
    <property type="molecule type" value="Genomic_DNA"/>
</dbReference>
<dbReference type="OrthoDB" id="424012at2759"/>
<dbReference type="eggNOG" id="KOG1343">
    <property type="taxonomic scope" value="Eukaryota"/>
</dbReference>
<proteinExistence type="inferred from homology"/>
<dbReference type="STRING" id="1109443.G4TH13"/>
<dbReference type="GO" id="GO:0040029">
    <property type="term" value="P:epigenetic regulation of gene expression"/>
    <property type="evidence" value="ECO:0007669"/>
    <property type="project" value="TreeGrafter"/>
</dbReference>
<protein>
    <submittedName>
        <fullName evidence="7">Related to histone deacetylase superfamily-Chloroflexus aggregans DSM 9485</fullName>
    </submittedName>
</protein>
<dbReference type="AlphaFoldDB" id="G4TH13"/>
<evidence type="ECO:0000256" key="1">
    <source>
        <dbReference type="ARBA" id="ARBA00001947"/>
    </source>
</evidence>
<dbReference type="Pfam" id="PF00850">
    <property type="entry name" value="Hist_deacetyl"/>
    <property type="match status" value="1"/>
</dbReference>
<dbReference type="PANTHER" id="PTHR10625">
    <property type="entry name" value="HISTONE DEACETYLASE HDAC1-RELATED"/>
    <property type="match status" value="1"/>
</dbReference>
<evidence type="ECO:0000313" key="7">
    <source>
        <dbReference type="EMBL" id="CCA70612.1"/>
    </source>
</evidence>
<gene>
    <name evidence="7" type="ORF">PIIN_04549</name>
</gene>
<keyword evidence="3" id="KW-0479">Metal-binding</keyword>
<organism evidence="7 8">
    <name type="scientific">Serendipita indica (strain DSM 11827)</name>
    <name type="common">Root endophyte fungus</name>
    <name type="synonym">Piriformospora indica</name>
    <dbReference type="NCBI Taxonomy" id="1109443"/>
    <lineage>
        <taxon>Eukaryota</taxon>
        <taxon>Fungi</taxon>
        <taxon>Dikarya</taxon>
        <taxon>Basidiomycota</taxon>
        <taxon>Agaricomycotina</taxon>
        <taxon>Agaricomycetes</taxon>
        <taxon>Sebacinales</taxon>
        <taxon>Serendipitaceae</taxon>
        <taxon>Serendipita</taxon>
    </lineage>
</organism>
<keyword evidence="4" id="KW-0378">Hydrolase</keyword>
<feature type="domain" description="Histone deacetylase" evidence="6">
    <location>
        <begin position="30"/>
        <end position="385"/>
    </location>
</feature>
<dbReference type="InterPro" id="IPR023801">
    <property type="entry name" value="His_deacetylse_dom"/>
</dbReference>
<dbReference type="Proteomes" id="UP000007148">
    <property type="component" value="Unassembled WGS sequence"/>
</dbReference>
<comment type="caution">
    <text evidence="7">The sequence shown here is derived from an EMBL/GenBank/DDBJ whole genome shotgun (WGS) entry which is preliminary data.</text>
</comment>
<dbReference type="InParanoid" id="G4TH13"/>
<evidence type="ECO:0000256" key="2">
    <source>
        <dbReference type="ARBA" id="ARBA00005947"/>
    </source>
</evidence>
<name>G4TH13_SERID</name>
<dbReference type="GO" id="GO:0016787">
    <property type="term" value="F:hydrolase activity"/>
    <property type="evidence" value="ECO:0007669"/>
    <property type="project" value="UniProtKB-KW"/>
</dbReference>
<dbReference type="SUPFAM" id="SSF52768">
    <property type="entry name" value="Arginase/deacetylase"/>
    <property type="match status" value="1"/>
</dbReference>
<dbReference type="PRINTS" id="PR01270">
    <property type="entry name" value="HDASUPER"/>
</dbReference>
<dbReference type="InterPro" id="IPR000286">
    <property type="entry name" value="HDACs"/>
</dbReference>
<evidence type="ECO:0000256" key="5">
    <source>
        <dbReference type="ARBA" id="ARBA00022833"/>
    </source>
</evidence>
<keyword evidence="5" id="KW-0862">Zinc</keyword>
<dbReference type="PANTHER" id="PTHR10625:SF17">
    <property type="entry name" value="HISTONE DEACETYLASE 8"/>
    <property type="match status" value="1"/>
</dbReference>
<dbReference type="InterPro" id="IPR023696">
    <property type="entry name" value="Ureohydrolase_dom_sf"/>
</dbReference>
<comment type="similarity">
    <text evidence="2">Belongs to the histone deacetylase family.</text>
</comment>
<dbReference type="GO" id="GO:0004407">
    <property type="term" value="F:histone deacetylase activity"/>
    <property type="evidence" value="ECO:0007669"/>
    <property type="project" value="TreeGrafter"/>
</dbReference>
<evidence type="ECO:0000259" key="6">
    <source>
        <dbReference type="Pfam" id="PF00850"/>
    </source>
</evidence>
<evidence type="ECO:0000256" key="3">
    <source>
        <dbReference type="ARBA" id="ARBA00022723"/>
    </source>
</evidence>
<keyword evidence="8" id="KW-1185">Reference proteome</keyword>
<evidence type="ECO:0000313" key="8">
    <source>
        <dbReference type="Proteomes" id="UP000007148"/>
    </source>
</evidence>
<comment type="cofactor">
    <cofactor evidence="1">
        <name>Zn(2+)</name>
        <dbReference type="ChEBI" id="CHEBI:29105"/>
    </cofactor>
</comment>
<dbReference type="InterPro" id="IPR037138">
    <property type="entry name" value="His_deacetylse_dom_sf"/>
</dbReference>
<sequence length="392" mass="43400">MPKPVILYDPDTLLHHSVEVIAHKVIDAHESPDRIHRILGALTSDNSCELVEMSTEGNQAQIIDYISRIHSNDYIRHIQTIFERFLASGAVEQDGCVLPECFPHYSLLSISKSHDQSTTEDDQGMSRFRLPEDPFAHMGYYSFDLSAGMSKDTFKSTVAAAGLSIRGVDMLLESPSQSSKPIIFALTRPPGHHACRNLAGGYCYFNNAAIAADALLSKLGPRLTLAGEKSDRPERESRVVILDLDFHHGNGTQALTYTRREPAYISIHGKGEYPYYTGFEDECGAGEGQGFNRNLPLLARPKSTTEEYLALLEEACVKIKNEWKSKYLVVSMGFDTYRKDVLGGFELDCEDYTTIGARIRSLGLPTLALLEGGYSEELGELAKAFIHGLGDI</sequence>
<accession>G4TH13</accession>
<dbReference type="Gene3D" id="3.40.800.20">
    <property type="entry name" value="Histone deacetylase domain"/>
    <property type="match status" value="1"/>
</dbReference>
<dbReference type="OMA" id="FRAEWIL"/>
<reference evidence="7 8" key="1">
    <citation type="journal article" date="2011" name="PLoS Pathog.">
        <title>Endophytic Life Strategies Decoded by Genome and Transcriptome Analyses of the Mutualistic Root Symbiont Piriformospora indica.</title>
        <authorList>
            <person name="Zuccaro A."/>
            <person name="Lahrmann U."/>
            <person name="Guldener U."/>
            <person name="Langen G."/>
            <person name="Pfiffi S."/>
            <person name="Biedenkopf D."/>
            <person name="Wong P."/>
            <person name="Samans B."/>
            <person name="Grimm C."/>
            <person name="Basiewicz M."/>
            <person name="Murat C."/>
            <person name="Martin F."/>
            <person name="Kogel K.H."/>
        </authorList>
    </citation>
    <scope>NUCLEOTIDE SEQUENCE [LARGE SCALE GENOMIC DNA]</scope>
    <source>
        <strain evidence="7 8">DSM 11827</strain>
    </source>
</reference>
<dbReference type="GO" id="GO:0046872">
    <property type="term" value="F:metal ion binding"/>
    <property type="evidence" value="ECO:0007669"/>
    <property type="project" value="UniProtKB-KW"/>
</dbReference>
<evidence type="ECO:0000256" key="4">
    <source>
        <dbReference type="ARBA" id="ARBA00022801"/>
    </source>
</evidence>